<dbReference type="GO" id="GO:0004869">
    <property type="term" value="F:cysteine-type endopeptidase inhibitor activity"/>
    <property type="evidence" value="ECO:0007669"/>
    <property type="project" value="UniProtKB-KW"/>
</dbReference>
<keyword evidence="6" id="KW-1185">Reference proteome</keyword>
<accession>A0A7N0USA5</accession>
<keyword evidence="3" id="KW-0732">Signal</keyword>
<dbReference type="EnsemblPlants" id="Kaladp0080s0092.1.v1.1">
    <property type="protein sequence ID" value="Kaladp0080s0092.1.v1.1.CDS.1"/>
    <property type="gene ID" value="Kaladp0080s0092.v1.1"/>
</dbReference>
<organism evidence="5 6">
    <name type="scientific">Kalanchoe fedtschenkoi</name>
    <name type="common">Lavender scallops</name>
    <name type="synonym">South American air plant</name>
    <dbReference type="NCBI Taxonomy" id="63787"/>
    <lineage>
        <taxon>Eukaryota</taxon>
        <taxon>Viridiplantae</taxon>
        <taxon>Streptophyta</taxon>
        <taxon>Embryophyta</taxon>
        <taxon>Tracheophyta</taxon>
        <taxon>Spermatophyta</taxon>
        <taxon>Magnoliopsida</taxon>
        <taxon>eudicotyledons</taxon>
        <taxon>Gunneridae</taxon>
        <taxon>Pentapetalae</taxon>
        <taxon>Saxifragales</taxon>
        <taxon>Crassulaceae</taxon>
        <taxon>Kalanchoe</taxon>
    </lineage>
</organism>
<evidence type="ECO:0000313" key="5">
    <source>
        <dbReference type="EnsemblPlants" id="Kaladp0080s0092.1.v1.1.CDS.1"/>
    </source>
</evidence>
<dbReference type="SMART" id="SM00043">
    <property type="entry name" value="CY"/>
    <property type="match status" value="1"/>
</dbReference>
<evidence type="ECO:0000313" key="6">
    <source>
        <dbReference type="Proteomes" id="UP000594263"/>
    </source>
</evidence>
<dbReference type="Gene3D" id="3.10.450.10">
    <property type="match status" value="1"/>
</dbReference>
<dbReference type="PANTHER" id="PTHR47364">
    <property type="entry name" value="CYSTEINE PROTEINASE INHIBITOR 5"/>
    <property type="match status" value="1"/>
</dbReference>
<dbReference type="CDD" id="cd00042">
    <property type="entry name" value="CY"/>
    <property type="match status" value="1"/>
</dbReference>
<protein>
    <recommendedName>
        <fullName evidence="4">Cystatin domain-containing protein</fullName>
    </recommendedName>
</protein>
<dbReference type="Pfam" id="PF16845">
    <property type="entry name" value="SQAPI"/>
    <property type="match status" value="1"/>
</dbReference>
<evidence type="ECO:0000256" key="2">
    <source>
        <dbReference type="ARBA" id="ARBA00022704"/>
    </source>
</evidence>
<proteinExistence type="predicted"/>
<keyword evidence="2" id="KW-0789">Thiol protease inhibitor</keyword>
<dbReference type="SUPFAM" id="SSF54403">
    <property type="entry name" value="Cystatin/monellin"/>
    <property type="match status" value="1"/>
</dbReference>
<evidence type="ECO:0000256" key="3">
    <source>
        <dbReference type="SAM" id="SignalP"/>
    </source>
</evidence>
<keyword evidence="1" id="KW-0646">Protease inhibitor</keyword>
<feature type="chain" id="PRO_5029779239" description="Cystatin domain-containing protein" evidence="3">
    <location>
        <begin position="21"/>
        <end position="128"/>
    </location>
</feature>
<evidence type="ECO:0000256" key="1">
    <source>
        <dbReference type="ARBA" id="ARBA00022690"/>
    </source>
</evidence>
<dbReference type="InterPro" id="IPR046350">
    <property type="entry name" value="Cystatin_sf"/>
</dbReference>
<evidence type="ECO:0000259" key="4">
    <source>
        <dbReference type="SMART" id="SM00043"/>
    </source>
</evidence>
<dbReference type="Proteomes" id="UP000594263">
    <property type="component" value="Unplaced"/>
</dbReference>
<sequence length="128" mass="15226">MNFKAQFILFLSLFARYVSGYIQDEKLDLNDVPKWIRIKNLQDPHVLTIARFAISQFDMETGSKLRFINVVTGYRQIIEGMNYRLIIRAEDCRAHTATNYEAFVYEQDAKQYKHLMYFRKALDDNSQE</sequence>
<dbReference type="PANTHER" id="PTHR47364:SF2">
    <property type="entry name" value="CYSTEINE PROTEINASE INHIBITOR 5"/>
    <property type="match status" value="1"/>
</dbReference>
<reference evidence="5" key="1">
    <citation type="submission" date="2021-01" db="UniProtKB">
        <authorList>
            <consortium name="EnsemblPlants"/>
        </authorList>
    </citation>
    <scope>IDENTIFICATION</scope>
</reference>
<dbReference type="InterPro" id="IPR000010">
    <property type="entry name" value="Cystatin_dom"/>
</dbReference>
<dbReference type="AlphaFoldDB" id="A0A7N0USA5"/>
<feature type="signal peptide" evidence="3">
    <location>
        <begin position="1"/>
        <end position="20"/>
    </location>
</feature>
<name>A0A7N0USA5_KALFE</name>
<feature type="domain" description="Cystatin" evidence="4">
    <location>
        <begin position="31"/>
        <end position="121"/>
    </location>
</feature>
<dbReference type="Gramene" id="Kaladp0080s0092.1.v1.1">
    <property type="protein sequence ID" value="Kaladp0080s0092.1.v1.1.CDS.1"/>
    <property type="gene ID" value="Kaladp0080s0092.v1.1"/>
</dbReference>